<feature type="compositionally biased region" description="Pro residues" evidence="3">
    <location>
        <begin position="309"/>
        <end position="320"/>
    </location>
</feature>
<keyword evidence="1" id="KW-0539">Nucleus</keyword>
<feature type="region of interest" description="Disordered" evidence="3">
    <location>
        <begin position="1"/>
        <end position="63"/>
    </location>
</feature>
<dbReference type="Pfam" id="PF00172">
    <property type="entry name" value="Zn_clus"/>
    <property type="match status" value="1"/>
</dbReference>
<dbReference type="InterPro" id="IPR053187">
    <property type="entry name" value="Notoamide_regulator"/>
</dbReference>
<evidence type="ECO:0000313" key="6">
    <source>
        <dbReference type="Proteomes" id="UP000572817"/>
    </source>
</evidence>
<feature type="domain" description="Zn(2)-C6 fungal-type" evidence="4">
    <location>
        <begin position="65"/>
        <end position="95"/>
    </location>
</feature>
<feature type="coiled-coil region" evidence="2">
    <location>
        <begin position="97"/>
        <end position="131"/>
    </location>
</feature>
<feature type="region of interest" description="Disordered" evidence="3">
    <location>
        <begin position="265"/>
        <end position="288"/>
    </location>
</feature>
<accession>A0A8H4IZK6</accession>
<proteinExistence type="predicted"/>
<keyword evidence="6" id="KW-1185">Reference proteome</keyword>
<feature type="compositionally biased region" description="Low complexity" evidence="3">
    <location>
        <begin position="20"/>
        <end position="30"/>
    </location>
</feature>
<dbReference type="GO" id="GO:0000981">
    <property type="term" value="F:DNA-binding transcription factor activity, RNA polymerase II-specific"/>
    <property type="evidence" value="ECO:0007669"/>
    <property type="project" value="InterPro"/>
</dbReference>
<dbReference type="Proteomes" id="UP000572817">
    <property type="component" value="Unassembled WGS sequence"/>
</dbReference>
<comment type="caution">
    <text evidence="5">The sequence shown here is derived from an EMBL/GenBank/DDBJ whole genome shotgun (WGS) entry which is preliminary data.</text>
</comment>
<organism evidence="5 6">
    <name type="scientific">Botryosphaeria dothidea</name>
    <dbReference type="NCBI Taxonomy" id="55169"/>
    <lineage>
        <taxon>Eukaryota</taxon>
        <taxon>Fungi</taxon>
        <taxon>Dikarya</taxon>
        <taxon>Ascomycota</taxon>
        <taxon>Pezizomycotina</taxon>
        <taxon>Dothideomycetes</taxon>
        <taxon>Dothideomycetes incertae sedis</taxon>
        <taxon>Botryosphaeriales</taxon>
        <taxon>Botryosphaeriaceae</taxon>
        <taxon>Botryosphaeria</taxon>
    </lineage>
</organism>
<dbReference type="Gene3D" id="4.10.240.10">
    <property type="entry name" value="Zn(2)-C6 fungal-type DNA-binding domain"/>
    <property type="match status" value="1"/>
</dbReference>
<name>A0A8H4IZK6_9PEZI</name>
<dbReference type="AlphaFoldDB" id="A0A8H4IZK6"/>
<evidence type="ECO:0000256" key="3">
    <source>
        <dbReference type="SAM" id="MobiDB-lite"/>
    </source>
</evidence>
<evidence type="ECO:0000313" key="5">
    <source>
        <dbReference type="EMBL" id="KAF4310094.1"/>
    </source>
</evidence>
<keyword evidence="2" id="KW-0175">Coiled coil</keyword>
<dbReference type="PROSITE" id="PS50048">
    <property type="entry name" value="ZN2_CY6_FUNGAL_2"/>
    <property type="match status" value="1"/>
</dbReference>
<reference evidence="5" key="1">
    <citation type="submission" date="2020-04" db="EMBL/GenBank/DDBJ databases">
        <title>Genome Assembly and Annotation of Botryosphaeria dothidea sdau 11-99, a Latent Pathogen of Apple Fruit Ring Rot in China.</title>
        <authorList>
            <person name="Yu C."/>
            <person name="Diao Y."/>
            <person name="Lu Q."/>
            <person name="Zhao J."/>
            <person name="Cui S."/>
            <person name="Peng C."/>
            <person name="He B."/>
            <person name="Liu H."/>
        </authorList>
    </citation>
    <scope>NUCLEOTIDE SEQUENCE [LARGE SCALE GENOMIC DNA]</scope>
    <source>
        <strain evidence="5">Sdau11-99</strain>
    </source>
</reference>
<dbReference type="InterPro" id="IPR001138">
    <property type="entry name" value="Zn2Cys6_DnaBD"/>
</dbReference>
<dbReference type="SMART" id="SM00066">
    <property type="entry name" value="GAL4"/>
    <property type="match status" value="1"/>
</dbReference>
<dbReference type="EMBL" id="WWBZ02000016">
    <property type="protein sequence ID" value="KAF4310094.1"/>
    <property type="molecule type" value="Genomic_DNA"/>
</dbReference>
<dbReference type="InterPro" id="IPR036864">
    <property type="entry name" value="Zn2-C6_fun-type_DNA-bd_sf"/>
</dbReference>
<sequence>MSAAFQPKHRQHPHRERARAAGSAAAASAAMSVLPAPGPSGRPEPALSRRQQPTQGKRNGITHVACRPCQRRKQKCDGRRPVCSPCRKKPSDCLYDAESDQRRTTALKARIQDLNKEAEDLKDIVKGIATTPNRDAALAAARTLAATGFRQTANVADAFRKEQATEDEASKQEEGTVAEHMACTPLWTGSASILYSPWSHGATTDAAIHNGPGRMSFEPWSLQAQAELLQFAQSGLDNDPAEPSSPFWEIKDQKNPSLQLVSQESGEIENTTRQPEYGNDPATDGALHVLGMASSGPCWYSNPSGPQGVYPPPPVFGSRR</sequence>
<dbReference type="PANTHER" id="PTHR47256:SF1">
    <property type="entry name" value="ZN(II)2CYS6 TRANSCRIPTION FACTOR (EUROFUNG)"/>
    <property type="match status" value="1"/>
</dbReference>
<protein>
    <submittedName>
        <fullName evidence="5">Nitrogen assimilation transcription factor</fullName>
    </submittedName>
</protein>
<dbReference type="CDD" id="cd00067">
    <property type="entry name" value="GAL4"/>
    <property type="match status" value="1"/>
</dbReference>
<dbReference type="SUPFAM" id="SSF57701">
    <property type="entry name" value="Zn2/Cys6 DNA-binding domain"/>
    <property type="match status" value="1"/>
</dbReference>
<dbReference type="PANTHER" id="PTHR47256">
    <property type="entry name" value="ZN(II)2CYS6 TRANSCRIPTION FACTOR (EUROFUNG)-RELATED"/>
    <property type="match status" value="1"/>
</dbReference>
<evidence type="ECO:0000256" key="1">
    <source>
        <dbReference type="ARBA" id="ARBA00023242"/>
    </source>
</evidence>
<evidence type="ECO:0000256" key="2">
    <source>
        <dbReference type="SAM" id="Coils"/>
    </source>
</evidence>
<feature type="compositionally biased region" description="Basic residues" evidence="3">
    <location>
        <begin position="7"/>
        <end position="17"/>
    </location>
</feature>
<feature type="compositionally biased region" description="Polar residues" evidence="3">
    <location>
        <begin position="265"/>
        <end position="274"/>
    </location>
</feature>
<evidence type="ECO:0000259" key="4">
    <source>
        <dbReference type="PROSITE" id="PS50048"/>
    </source>
</evidence>
<gene>
    <name evidence="5" type="ORF">GTA08_BOTSDO02117</name>
</gene>
<dbReference type="GO" id="GO:0008270">
    <property type="term" value="F:zinc ion binding"/>
    <property type="evidence" value="ECO:0007669"/>
    <property type="project" value="InterPro"/>
</dbReference>
<feature type="region of interest" description="Disordered" evidence="3">
    <location>
        <begin position="300"/>
        <end position="320"/>
    </location>
</feature>
<dbReference type="OrthoDB" id="10261408at2759"/>